<protein>
    <submittedName>
        <fullName evidence="2">Uncharacterized protein</fullName>
    </submittedName>
</protein>
<gene>
    <name evidence="2" type="ORF">EJ903_06675</name>
</gene>
<feature type="compositionally biased region" description="Polar residues" evidence="1">
    <location>
        <begin position="52"/>
        <end position="73"/>
    </location>
</feature>
<accession>A0A431VK38</accession>
<dbReference type="Proteomes" id="UP000277007">
    <property type="component" value="Unassembled WGS sequence"/>
</dbReference>
<keyword evidence="3" id="KW-1185">Reference proteome</keyword>
<evidence type="ECO:0000313" key="3">
    <source>
        <dbReference type="Proteomes" id="UP000277007"/>
    </source>
</evidence>
<proteinExistence type="predicted"/>
<dbReference type="OrthoDB" id="7306584at2"/>
<evidence type="ECO:0000256" key="1">
    <source>
        <dbReference type="SAM" id="MobiDB-lite"/>
    </source>
</evidence>
<evidence type="ECO:0000313" key="2">
    <source>
        <dbReference type="EMBL" id="RTR22500.1"/>
    </source>
</evidence>
<dbReference type="EMBL" id="RXMA01000004">
    <property type="protein sequence ID" value="RTR22500.1"/>
    <property type="molecule type" value="Genomic_DNA"/>
</dbReference>
<reference evidence="2 3" key="1">
    <citation type="submission" date="2018-12" db="EMBL/GenBank/DDBJ databases">
        <authorList>
            <person name="Yang Y."/>
        </authorList>
    </citation>
    <scope>NUCLEOTIDE SEQUENCE [LARGE SCALE GENOMIC DNA]</scope>
    <source>
        <strain evidence="2 3">L-25-5w-1</strain>
    </source>
</reference>
<dbReference type="AlphaFoldDB" id="A0A431VK38"/>
<sequence length="100" mass="10338">MQINAQNPSFPAIKPQVPLTSATQLALSPAVQAAQQTTPVVRTQTVAAPQATGKSEQPRDTQNSTKNGQSIDTNAAALAAQVNGQGYRSAPRGSLLNVTV</sequence>
<dbReference type="RefSeq" id="WP_126613338.1">
    <property type="nucleotide sequence ID" value="NZ_RXMA01000004.1"/>
</dbReference>
<organism evidence="2 3">
    <name type="scientific">Azospirillum griseum</name>
    <dbReference type="NCBI Taxonomy" id="2496639"/>
    <lineage>
        <taxon>Bacteria</taxon>
        <taxon>Pseudomonadati</taxon>
        <taxon>Pseudomonadota</taxon>
        <taxon>Alphaproteobacteria</taxon>
        <taxon>Rhodospirillales</taxon>
        <taxon>Azospirillaceae</taxon>
        <taxon>Azospirillum</taxon>
    </lineage>
</organism>
<name>A0A431VK38_9PROT</name>
<feature type="region of interest" description="Disordered" evidence="1">
    <location>
        <begin position="44"/>
        <end position="73"/>
    </location>
</feature>
<comment type="caution">
    <text evidence="2">The sequence shown here is derived from an EMBL/GenBank/DDBJ whole genome shotgun (WGS) entry which is preliminary data.</text>
</comment>